<dbReference type="EC" id="5.6.2.1" evidence="10"/>
<dbReference type="InterPro" id="IPR013497">
    <property type="entry name" value="Topo_IA_cen"/>
</dbReference>
<evidence type="ECO:0000256" key="2">
    <source>
        <dbReference type="ARBA" id="ARBA00009446"/>
    </source>
</evidence>
<keyword evidence="3" id="KW-0479">Metal-binding</keyword>
<dbReference type="InterPro" id="IPR013825">
    <property type="entry name" value="Topo_IA_cen_sub2"/>
</dbReference>
<dbReference type="SMART" id="SM00437">
    <property type="entry name" value="TOP1Ac"/>
    <property type="match status" value="1"/>
</dbReference>
<feature type="domain" description="Topo IA-type catalytic" evidence="12">
    <location>
        <begin position="128"/>
        <end position="549"/>
    </location>
</feature>
<dbReference type="InterPro" id="IPR028612">
    <property type="entry name" value="Topoisom_1_IA"/>
</dbReference>
<proteinExistence type="inferred from homology"/>
<keyword evidence="14" id="KW-1185">Reference proteome</keyword>
<dbReference type="InterPro" id="IPR003601">
    <property type="entry name" value="Topo_IA_2"/>
</dbReference>
<dbReference type="InterPro" id="IPR006171">
    <property type="entry name" value="TOPRIM_dom"/>
</dbReference>
<evidence type="ECO:0000313" key="14">
    <source>
        <dbReference type="Proteomes" id="UP000671862"/>
    </source>
</evidence>
<dbReference type="Pfam" id="PF01751">
    <property type="entry name" value="Toprim"/>
    <property type="match status" value="1"/>
</dbReference>
<keyword evidence="7 10" id="KW-0799">Topoisomerase</keyword>
<dbReference type="Gene3D" id="2.70.20.10">
    <property type="entry name" value="Topoisomerase I, domain 3"/>
    <property type="match status" value="1"/>
</dbReference>
<dbReference type="SMART" id="SM00493">
    <property type="entry name" value="TOPRIM"/>
    <property type="match status" value="1"/>
</dbReference>
<dbReference type="PANTHER" id="PTHR42785:SF1">
    <property type="entry name" value="DNA TOPOISOMERASE"/>
    <property type="match status" value="1"/>
</dbReference>
<dbReference type="CDD" id="cd00186">
    <property type="entry name" value="TOP1Ac"/>
    <property type="match status" value="1"/>
</dbReference>
<keyword evidence="5" id="KW-0862">Zinc</keyword>
<keyword evidence="8 10" id="KW-0238">DNA-binding</keyword>
<dbReference type="InterPro" id="IPR034149">
    <property type="entry name" value="TOPRIM_TopoI"/>
</dbReference>
<keyword evidence="9 10" id="KW-0413">Isomerase</keyword>
<comment type="catalytic activity">
    <reaction evidence="1 10">
        <text>ATP-independent breakage of single-stranded DNA, followed by passage and rejoining.</text>
        <dbReference type="EC" id="5.6.2.1"/>
    </reaction>
</comment>
<gene>
    <name evidence="10 13" type="primary">topA</name>
    <name evidence="13" type="ORF">JYK00_05240</name>
</gene>
<feature type="region of interest" description="Interaction with DNA" evidence="10">
    <location>
        <begin position="162"/>
        <end position="167"/>
    </location>
</feature>
<keyword evidence="6" id="KW-0460">Magnesium</keyword>
<protein>
    <recommendedName>
        <fullName evidence="10">DNA topoisomerase 1</fullName>
        <ecNumber evidence="10">5.6.2.1</ecNumber>
    </recommendedName>
    <alternativeName>
        <fullName evidence="10">DNA topoisomerase I</fullName>
    </alternativeName>
</protein>
<sequence>MVAEKVIIVESPAKAKTIEKILGNKYKVISSKGHIRDLPQKRFGVKLDSFEPEFEIIPGKETVVDFIKKQADGKEVLLASDMDREGEAIAWHIAQILGLNMNGKNRVVFTEITPETIKKSVQNPRAIDLSKVNAQLARRILDRIVGYKISPLLWKIIKGAMSAGRVQSAALKIICERERERFKFVAKEFYKISIQLENKAFKAAFWGINGKKIKQENVDKALAEEIKKVVKSVVLADIVEKETKKRAPLPFITSTLQQEASNKLGFSVSKTMKIAQSLYEGIDTPEGHIAFITYMRTDSSRVSEEAQQMTYSYIEKEFGSEYIGGKAKRKKRSGTKVQDAHECIRPVDVNITPKIAEKLLDKDHYRLYKLIWNRFVASQMSEAKYLERTYVFRKDEYEFRTTISHRLFDGFEKILSSRSKEEKDPQLKINHEYEIKDILVEKDTTKPPLRFTEASLVKTLEAEGIGRPSTYATIISTLLSRKYVLKKKKELVPTLLGFVVEDFLTKKFPDIVDKKFTALMEKELDEVEAGKKAWKEVLDEFYKDFSKYFTEAKNSFYTLNYKTDLSCENCTKENYNLKIGKYGLYLNCEYCGTNKSLDQTMPAVLLNNIIYIKSVIQETKKDEKVENACPKCGGHLVRKKGKYGYYFMCESCGFTVSGYKIARVPCPKCGSLVTQRRSKRGKNYWACINSECDFMSWNEPKGE</sequence>
<evidence type="ECO:0000256" key="9">
    <source>
        <dbReference type="ARBA" id="ARBA00023235"/>
    </source>
</evidence>
<dbReference type="InterPro" id="IPR000380">
    <property type="entry name" value="Topo_IA"/>
</dbReference>
<dbReference type="InterPro" id="IPR013498">
    <property type="entry name" value="Topo_IA_Znf"/>
</dbReference>
<dbReference type="CDD" id="cd03363">
    <property type="entry name" value="TOPRIM_TopoIA_TopoI"/>
    <property type="match status" value="1"/>
</dbReference>
<evidence type="ECO:0000256" key="6">
    <source>
        <dbReference type="ARBA" id="ARBA00022842"/>
    </source>
</evidence>
<feature type="site" description="Interaction with DNA" evidence="10">
    <location>
        <position position="481"/>
    </location>
</feature>
<dbReference type="EMBL" id="CP071446">
    <property type="protein sequence ID" value="QTA38922.1"/>
    <property type="molecule type" value="Genomic_DNA"/>
</dbReference>
<feature type="site" description="Interaction with DNA" evidence="10">
    <location>
        <position position="34"/>
    </location>
</feature>
<feature type="site" description="Interaction with DNA" evidence="10">
    <location>
        <position position="142"/>
    </location>
</feature>
<feature type="site" description="Interaction with DNA" evidence="10">
    <location>
        <position position="139"/>
    </location>
</feature>
<dbReference type="SMART" id="SM00436">
    <property type="entry name" value="TOP1Bc"/>
    <property type="match status" value="1"/>
</dbReference>
<dbReference type="PROSITE" id="PS52039">
    <property type="entry name" value="TOPO_IA_2"/>
    <property type="match status" value="1"/>
</dbReference>
<dbReference type="SUPFAM" id="SSF56712">
    <property type="entry name" value="Prokaryotic type I DNA topoisomerase"/>
    <property type="match status" value="1"/>
</dbReference>
<keyword evidence="4" id="KW-0863">Zinc-finger</keyword>
<feature type="site" description="Interaction with DNA" evidence="10">
    <location>
        <position position="138"/>
    </location>
</feature>
<dbReference type="PROSITE" id="PS00396">
    <property type="entry name" value="TOPO_IA_1"/>
    <property type="match status" value="1"/>
</dbReference>
<dbReference type="InterPro" id="IPR013826">
    <property type="entry name" value="Topo_IA_cen_sub3"/>
</dbReference>
<organism evidence="13 14">
    <name type="scientific">Thermosipho ferrireducens</name>
    <dbReference type="NCBI Taxonomy" id="2571116"/>
    <lineage>
        <taxon>Bacteria</taxon>
        <taxon>Thermotogati</taxon>
        <taxon>Thermotogota</taxon>
        <taxon>Thermotogae</taxon>
        <taxon>Thermotogales</taxon>
        <taxon>Fervidobacteriaceae</taxon>
        <taxon>Thermosipho</taxon>
    </lineage>
</organism>
<dbReference type="Proteomes" id="UP000671862">
    <property type="component" value="Chromosome"/>
</dbReference>
<dbReference type="HAMAP" id="MF_00952">
    <property type="entry name" value="Topoisom_1_prok"/>
    <property type="match status" value="1"/>
</dbReference>
<evidence type="ECO:0000256" key="10">
    <source>
        <dbReference type="HAMAP-Rule" id="MF_00952"/>
    </source>
</evidence>
<evidence type="ECO:0000256" key="1">
    <source>
        <dbReference type="ARBA" id="ARBA00000213"/>
    </source>
</evidence>
<evidence type="ECO:0000256" key="7">
    <source>
        <dbReference type="ARBA" id="ARBA00023029"/>
    </source>
</evidence>
<comment type="subunit">
    <text evidence="10">Monomer.</text>
</comment>
<evidence type="ECO:0000259" key="12">
    <source>
        <dbReference type="PROSITE" id="PS52039"/>
    </source>
</evidence>
<accession>A0ABX7S8I1</accession>
<evidence type="ECO:0000256" key="5">
    <source>
        <dbReference type="ARBA" id="ARBA00022833"/>
    </source>
</evidence>
<dbReference type="PRINTS" id="PR00417">
    <property type="entry name" value="PRTPISMRASEI"/>
</dbReference>
<feature type="domain" description="Toprim" evidence="11">
    <location>
        <begin position="4"/>
        <end position="114"/>
    </location>
</feature>
<dbReference type="PROSITE" id="PS50880">
    <property type="entry name" value="TOPRIM"/>
    <property type="match status" value="1"/>
</dbReference>
<dbReference type="Pfam" id="PF01396">
    <property type="entry name" value="Zn_ribbon_Top1"/>
    <property type="match status" value="2"/>
</dbReference>
<comment type="function">
    <text evidence="10">Releases the supercoiling and torsional tension of DNA, which is introduced during the DNA replication and transcription, by transiently cleaving and rejoining one strand of the DNA duplex. Introduces a single-strand break via transesterification at a target site in duplex DNA. The scissile phosphodiester is attacked by the catalytic tyrosine of the enzyme, resulting in the formation of a DNA-(5'-phosphotyrosyl)-enzyme intermediate and the expulsion of a 3'-OH DNA strand. The free DNA strand then undergoes passage around the unbroken strand, thus removing DNA supercoils. Finally, in the religation step, the DNA 3'-OH attacks the covalent intermediate to expel the active-site tyrosine and restore the DNA phosphodiester backbone.</text>
</comment>
<feature type="active site" description="O-(5'-phospho-DNA)-tyrosine intermediate" evidence="10">
    <location>
        <position position="294"/>
    </location>
</feature>
<evidence type="ECO:0000256" key="8">
    <source>
        <dbReference type="ARBA" id="ARBA00023125"/>
    </source>
</evidence>
<comment type="similarity">
    <text evidence="2 10">Belongs to the type IA topoisomerase family.</text>
</comment>
<dbReference type="NCBIfam" id="TIGR01051">
    <property type="entry name" value="topA_bact"/>
    <property type="match status" value="1"/>
</dbReference>
<dbReference type="InterPro" id="IPR023405">
    <property type="entry name" value="Topo_IA_core_domain"/>
</dbReference>
<reference evidence="13 14" key="1">
    <citation type="submission" date="2021-03" db="EMBL/GenBank/DDBJ databases">
        <title>Thermosipho ferrireducens sp.nov., an anaerobic thermophilic iron-reducing bacterium isolated from a deep-sea hydrothermal sulfide deposits.</title>
        <authorList>
            <person name="Zeng X."/>
            <person name="Chen Y."/>
            <person name="Shao Z."/>
        </authorList>
    </citation>
    <scope>NUCLEOTIDE SEQUENCE [LARGE SCALE GENOMIC DNA]</scope>
    <source>
        <strain evidence="13 14">JL129W03</strain>
    </source>
</reference>
<evidence type="ECO:0000256" key="4">
    <source>
        <dbReference type="ARBA" id="ARBA00022771"/>
    </source>
</evidence>
<dbReference type="InterPro" id="IPR003602">
    <property type="entry name" value="Topo_IA_DNA-bd_dom"/>
</dbReference>
<dbReference type="Gene3D" id="3.40.50.140">
    <property type="match status" value="1"/>
</dbReference>
<dbReference type="InterPro" id="IPR023406">
    <property type="entry name" value="Topo_IA_AS"/>
</dbReference>
<dbReference type="Pfam" id="PF01131">
    <property type="entry name" value="Topoisom_bac"/>
    <property type="match status" value="1"/>
</dbReference>
<dbReference type="InterPro" id="IPR013824">
    <property type="entry name" value="Topo_IA_cen_sub1"/>
</dbReference>
<feature type="site" description="Interaction with DNA" evidence="10">
    <location>
        <position position="296"/>
    </location>
</feature>
<feature type="site" description="Interaction with DNA" evidence="10">
    <location>
        <position position="147"/>
    </location>
</feature>
<dbReference type="InterPro" id="IPR005733">
    <property type="entry name" value="TopoI_bac-type"/>
</dbReference>
<evidence type="ECO:0000259" key="11">
    <source>
        <dbReference type="PROSITE" id="PS50880"/>
    </source>
</evidence>
<evidence type="ECO:0000313" key="13">
    <source>
        <dbReference type="EMBL" id="QTA38922.1"/>
    </source>
</evidence>
<dbReference type="Gene3D" id="1.10.290.10">
    <property type="entry name" value="Topoisomerase I, domain 4"/>
    <property type="match status" value="1"/>
</dbReference>
<dbReference type="Gene3D" id="1.10.460.10">
    <property type="entry name" value="Topoisomerase I, domain 2"/>
    <property type="match status" value="1"/>
</dbReference>
<dbReference type="PANTHER" id="PTHR42785">
    <property type="entry name" value="DNA TOPOISOMERASE, TYPE IA, CORE"/>
    <property type="match status" value="1"/>
</dbReference>
<feature type="site" description="Interaction with DNA" evidence="10">
    <location>
        <position position="154"/>
    </location>
</feature>
<name>A0ABX7S8I1_9BACT</name>
<evidence type="ECO:0000256" key="3">
    <source>
        <dbReference type="ARBA" id="ARBA00022723"/>
    </source>
</evidence>